<reference evidence="8 9" key="1">
    <citation type="submission" date="2020-08" db="EMBL/GenBank/DDBJ databases">
        <title>Genomic Encyclopedia of Type Strains, Phase IV (KMG-IV): sequencing the most valuable type-strain genomes for metagenomic binning, comparative biology and taxonomic classification.</title>
        <authorList>
            <person name="Goeker M."/>
        </authorList>
    </citation>
    <scope>NUCLEOTIDE SEQUENCE [LARGE SCALE GENOMIC DNA]</scope>
    <source>
        <strain evidence="8 9">DSM 21458</strain>
    </source>
</reference>
<evidence type="ECO:0000256" key="4">
    <source>
        <dbReference type="ARBA" id="ARBA00022692"/>
    </source>
</evidence>
<dbReference type="RefSeq" id="WP_183985216.1">
    <property type="nucleotide sequence ID" value="NZ_JACHHG010000003.1"/>
</dbReference>
<feature type="transmembrane region" description="Helical" evidence="7">
    <location>
        <begin position="291"/>
        <end position="312"/>
    </location>
</feature>
<feature type="transmembrane region" description="Helical" evidence="7">
    <location>
        <begin position="385"/>
        <end position="404"/>
    </location>
</feature>
<comment type="similarity">
    <text evidence="2">Belongs to the polysaccharide synthase family.</text>
</comment>
<gene>
    <name evidence="8" type="ORF">HNR42_001026</name>
</gene>
<feature type="transmembrane region" description="Helical" evidence="7">
    <location>
        <begin position="353"/>
        <end position="379"/>
    </location>
</feature>
<feature type="transmembrane region" description="Helical" evidence="7">
    <location>
        <begin position="416"/>
        <end position="436"/>
    </location>
</feature>
<dbReference type="Proteomes" id="UP000569951">
    <property type="component" value="Unassembled WGS sequence"/>
</dbReference>
<feature type="transmembrane region" description="Helical" evidence="7">
    <location>
        <begin position="180"/>
        <end position="200"/>
    </location>
</feature>
<organism evidence="8 9">
    <name type="scientific">Deinobacterium chartae</name>
    <dbReference type="NCBI Taxonomy" id="521158"/>
    <lineage>
        <taxon>Bacteria</taxon>
        <taxon>Thermotogati</taxon>
        <taxon>Deinococcota</taxon>
        <taxon>Deinococci</taxon>
        <taxon>Deinococcales</taxon>
        <taxon>Deinococcaceae</taxon>
        <taxon>Deinobacterium</taxon>
    </lineage>
</organism>
<keyword evidence="3" id="KW-1003">Cell membrane</keyword>
<feature type="transmembrane region" description="Helical" evidence="7">
    <location>
        <begin position="220"/>
        <end position="245"/>
    </location>
</feature>
<dbReference type="PANTHER" id="PTHR30250">
    <property type="entry name" value="PST FAMILY PREDICTED COLANIC ACID TRANSPORTER"/>
    <property type="match status" value="1"/>
</dbReference>
<name>A0A841HZH5_9DEIO</name>
<feature type="transmembrane region" description="Helical" evidence="7">
    <location>
        <begin position="251"/>
        <end position="270"/>
    </location>
</feature>
<dbReference type="EMBL" id="JACHHG010000003">
    <property type="protein sequence ID" value="MBB6097609.1"/>
    <property type="molecule type" value="Genomic_DNA"/>
</dbReference>
<dbReference type="GO" id="GO:0005886">
    <property type="term" value="C:plasma membrane"/>
    <property type="evidence" value="ECO:0007669"/>
    <property type="project" value="UniProtKB-SubCell"/>
</dbReference>
<evidence type="ECO:0000256" key="7">
    <source>
        <dbReference type="SAM" id="Phobius"/>
    </source>
</evidence>
<protein>
    <submittedName>
        <fullName evidence="8">O-antigen/teichoic acid export membrane protein</fullName>
    </submittedName>
</protein>
<evidence type="ECO:0000256" key="5">
    <source>
        <dbReference type="ARBA" id="ARBA00022989"/>
    </source>
</evidence>
<proteinExistence type="inferred from homology"/>
<comment type="caution">
    <text evidence="8">The sequence shown here is derived from an EMBL/GenBank/DDBJ whole genome shotgun (WGS) entry which is preliminary data.</text>
</comment>
<keyword evidence="4 7" id="KW-0812">Transmembrane</keyword>
<keyword evidence="9" id="KW-1185">Reference proteome</keyword>
<keyword evidence="6 7" id="KW-0472">Membrane</keyword>
<accession>A0A841HZH5</accession>
<evidence type="ECO:0000256" key="6">
    <source>
        <dbReference type="ARBA" id="ARBA00023136"/>
    </source>
</evidence>
<feature type="transmembrane region" description="Helical" evidence="7">
    <location>
        <begin position="324"/>
        <end position="341"/>
    </location>
</feature>
<sequence length="496" mass="53814">MLSLPRQKLIHHVVRGAAALGVRQILVIALNVAGSVLLARLLSPTEYGLFAVVTFVLVFLTAFGDVGLGASLIRSAQEPPKQTYHAVFSAQLMITLLMGSLVMLLAPVLARAYGLPAEGAWIFRLIGLSLPLAAIQASPQVQLERRLAFDRLAVVEVAQALVFNGAAVTLAYMGWGAVSFALALLARSFTGALLAIWLSAYRPRWRWDVALLRPHLKFGLAYQGSNVLAVVNAAVTPTLIVAFFGLNGAGMVAWATGIVGYLQQPLLLFNRLLYPTFSRLQNPRDLSHFSNVAYVATAVIFYGVLALVWSNTPQFVQVIYTEKWLPALPLLYGLSLAALFVPMSIPNGALANALGLAGLVFRINVARSVGFWILMYIAIRLTDQLWAFVIVQAVAEWIHLALYLRLRRDVPGLNAPASQVPVLLSAAVAVVCGRSLSLGELEAPQALAIAVLLSGLVYLTVLGLLSVMLARMMPTSVYGRLWKWVRRRKLVNGEGF</sequence>
<evidence type="ECO:0000313" key="8">
    <source>
        <dbReference type="EMBL" id="MBB6097609.1"/>
    </source>
</evidence>
<dbReference type="Pfam" id="PF13440">
    <property type="entry name" value="Polysacc_synt_3"/>
    <property type="match status" value="1"/>
</dbReference>
<evidence type="ECO:0000256" key="1">
    <source>
        <dbReference type="ARBA" id="ARBA00004651"/>
    </source>
</evidence>
<keyword evidence="5 7" id="KW-1133">Transmembrane helix</keyword>
<dbReference type="InterPro" id="IPR050833">
    <property type="entry name" value="Poly_Biosynth_Transport"/>
</dbReference>
<evidence type="ECO:0000256" key="2">
    <source>
        <dbReference type="ARBA" id="ARBA00007430"/>
    </source>
</evidence>
<evidence type="ECO:0000256" key="3">
    <source>
        <dbReference type="ARBA" id="ARBA00022475"/>
    </source>
</evidence>
<dbReference type="AlphaFoldDB" id="A0A841HZH5"/>
<evidence type="ECO:0000313" key="9">
    <source>
        <dbReference type="Proteomes" id="UP000569951"/>
    </source>
</evidence>
<feature type="transmembrane region" description="Helical" evidence="7">
    <location>
        <begin position="153"/>
        <end position="174"/>
    </location>
</feature>
<feature type="transmembrane region" description="Helical" evidence="7">
    <location>
        <begin position="121"/>
        <end position="141"/>
    </location>
</feature>
<feature type="transmembrane region" description="Helical" evidence="7">
    <location>
        <begin position="48"/>
        <end position="73"/>
    </location>
</feature>
<feature type="transmembrane region" description="Helical" evidence="7">
    <location>
        <begin position="20"/>
        <end position="42"/>
    </location>
</feature>
<comment type="subcellular location">
    <subcellularLocation>
        <location evidence="1">Cell membrane</location>
        <topology evidence="1">Multi-pass membrane protein</topology>
    </subcellularLocation>
</comment>
<feature type="transmembrane region" description="Helical" evidence="7">
    <location>
        <begin position="85"/>
        <end position="109"/>
    </location>
</feature>
<feature type="transmembrane region" description="Helical" evidence="7">
    <location>
        <begin position="448"/>
        <end position="470"/>
    </location>
</feature>
<dbReference type="PANTHER" id="PTHR30250:SF10">
    <property type="entry name" value="LIPOPOLYSACCHARIDE BIOSYNTHESIS PROTEIN WZXC"/>
    <property type="match status" value="1"/>
</dbReference>